<organism evidence="3 4">
    <name type="scientific">Cutibacterium granulosum</name>
    <dbReference type="NCBI Taxonomy" id="33011"/>
    <lineage>
        <taxon>Bacteria</taxon>
        <taxon>Bacillati</taxon>
        <taxon>Actinomycetota</taxon>
        <taxon>Actinomycetes</taxon>
        <taxon>Propionibacteriales</taxon>
        <taxon>Propionibacteriaceae</taxon>
        <taxon>Cutibacterium</taxon>
    </lineage>
</organism>
<dbReference type="EMBL" id="LT906441">
    <property type="protein sequence ID" value="SNV35577.1"/>
    <property type="molecule type" value="Genomic_DNA"/>
</dbReference>
<accession>A0A239WM74</accession>
<dbReference type="InterPro" id="IPR051086">
    <property type="entry name" value="RNase_D-like"/>
</dbReference>
<dbReference type="GO" id="GO:0003676">
    <property type="term" value="F:nucleic acid binding"/>
    <property type="evidence" value="ECO:0007669"/>
    <property type="project" value="InterPro"/>
</dbReference>
<evidence type="ECO:0000313" key="4">
    <source>
        <dbReference type="Proteomes" id="UP000215332"/>
    </source>
</evidence>
<dbReference type="eggNOG" id="COG0349">
    <property type="taxonomic scope" value="Bacteria"/>
</dbReference>
<dbReference type="AlphaFoldDB" id="A0A239WM74"/>
<proteinExistence type="predicted"/>
<evidence type="ECO:0000259" key="2">
    <source>
        <dbReference type="SMART" id="SM00474"/>
    </source>
</evidence>
<feature type="domain" description="3'-5' exonuclease" evidence="2">
    <location>
        <begin position="28"/>
        <end position="200"/>
    </location>
</feature>
<dbReference type="Gene3D" id="1.10.150.80">
    <property type="entry name" value="HRDC domain"/>
    <property type="match status" value="2"/>
</dbReference>
<dbReference type="InterPro" id="IPR036397">
    <property type="entry name" value="RNaseH_sf"/>
</dbReference>
<dbReference type="InterPro" id="IPR010997">
    <property type="entry name" value="HRDC-like_sf"/>
</dbReference>
<dbReference type="SUPFAM" id="SSF47819">
    <property type="entry name" value="HRDC-like"/>
    <property type="match status" value="1"/>
</dbReference>
<dbReference type="Pfam" id="PF00570">
    <property type="entry name" value="HRDC"/>
    <property type="match status" value="1"/>
</dbReference>
<name>A0A239WM74_9ACTN</name>
<dbReference type="SMART" id="SM00474">
    <property type="entry name" value="35EXOc"/>
    <property type="match status" value="1"/>
</dbReference>
<keyword evidence="3" id="KW-0378">Hydrolase</keyword>
<feature type="region of interest" description="Disordered" evidence="1">
    <location>
        <begin position="323"/>
        <end position="349"/>
    </location>
</feature>
<dbReference type="SUPFAM" id="SSF53098">
    <property type="entry name" value="Ribonuclease H-like"/>
    <property type="match status" value="1"/>
</dbReference>
<dbReference type="PANTHER" id="PTHR47649">
    <property type="entry name" value="RIBONUCLEASE D"/>
    <property type="match status" value="1"/>
</dbReference>
<dbReference type="GO" id="GO:0008408">
    <property type="term" value="F:3'-5' exonuclease activity"/>
    <property type="evidence" value="ECO:0007669"/>
    <property type="project" value="InterPro"/>
</dbReference>
<dbReference type="Gene3D" id="3.30.420.10">
    <property type="entry name" value="Ribonuclease H-like superfamily/Ribonuclease H"/>
    <property type="match status" value="1"/>
</dbReference>
<feature type="region of interest" description="Disordered" evidence="1">
    <location>
        <begin position="1"/>
        <end position="29"/>
    </location>
</feature>
<dbReference type="InterPro" id="IPR002121">
    <property type="entry name" value="HRDC_dom"/>
</dbReference>
<dbReference type="InterPro" id="IPR044876">
    <property type="entry name" value="HRDC_dom_sf"/>
</dbReference>
<dbReference type="Pfam" id="PF01612">
    <property type="entry name" value="DNA_pol_A_exo1"/>
    <property type="match status" value="1"/>
</dbReference>
<evidence type="ECO:0000256" key="1">
    <source>
        <dbReference type="SAM" id="MobiDB-lite"/>
    </source>
</evidence>
<evidence type="ECO:0000313" key="3">
    <source>
        <dbReference type="EMBL" id="SNV35577.1"/>
    </source>
</evidence>
<protein>
    <submittedName>
        <fullName evidence="3">Ribonuclease D</fullName>
        <ecNumber evidence="3">3.1.13.5</ecNumber>
    </submittedName>
</protein>
<dbReference type="EC" id="3.1.13.5" evidence="3"/>
<dbReference type="InterPro" id="IPR041605">
    <property type="entry name" value="Exo_C"/>
</dbReference>
<dbReference type="Pfam" id="PF18305">
    <property type="entry name" value="DNA_pol_A_exoN"/>
    <property type="match status" value="1"/>
</dbReference>
<feature type="compositionally biased region" description="Basic and acidic residues" evidence="1">
    <location>
        <begin position="326"/>
        <end position="349"/>
    </location>
</feature>
<gene>
    <name evidence="3" type="primary">rnd</name>
    <name evidence="3" type="ORF">SAMEA4412665_01246</name>
</gene>
<dbReference type="CDD" id="cd06142">
    <property type="entry name" value="RNaseD_exo"/>
    <property type="match status" value="1"/>
</dbReference>
<dbReference type="PANTHER" id="PTHR47649:SF1">
    <property type="entry name" value="RIBONUCLEASE D"/>
    <property type="match status" value="1"/>
</dbReference>
<dbReference type="Proteomes" id="UP000215332">
    <property type="component" value="Chromosome 1"/>
</dbReference>
<dbReference type="KEGG" id="cgrn:4412665_01246"/>
<dbReference type="InterPro" id="IPR002562">
    <property type="entry name" value="3'-5'_exonuclease_dom"/>
</dbReference>
<dbReference type="GO" id="GO:0000166">
    <property type="term" value="F:nucleotide binding"/>
    <property type="evidence" value="ECO:0007669"/>
    <property type="project" value="InterPro"/>
</dbReference>
<dbReference type="GO" id="GO:0006139">
    <property type="term" value="P:nucleobase-containing compound metabolic process"/>
    <property type="evidence" value="ECO:0007669"/>
    <property type="project" value="InterPro"/>
</dbReference>
<reference evidence="3 4" key="1">
    <citation type="submission" date="2017-06" db="EMBL/GenBank/DDBJ databases">
        <authorList>
            <consortium name="Pathogen Informatics"/>
        </authorList>
    </citation>
    <scope>NUCLEOTIDE SEQUENCE [LARGE SCALE GENOMIC DNA]</scope>
    <source>
        <strain evidence="3 4">NCTC11865</strain>
    </source>
</reference>
<dbReference type="RefSeq" id="WP_021103260.1">
    <property type="nucleotide sequence ID" value="NZ_JAWMSC010000230.1"/>
</dbReference>
<sequence length="431" mass="47655">MTPHDVPGQDIDPDSGLPILSEPSEPLAPVVDTPEALTRTITALRHGTGPVAIDTERAHGFRYWPRAYLIQLRRSGSGTHLVDPTAFDDGSAGVGLDGLAQALSGTEWILHAAIQDIPCLALEGLRPTMLFDTELAGRLLGLPKVGLGHMVERYCGVHLLKEHSASDWSQRPLPEDFLAYAALDVELLDELRVTVWHDLQNAGKQEWARQEFGHLVQVAAAAPSTMSATDPTRWRRTSGIGEVTTRAGLQVVKDLWQARDSVAQELDVAPSKVLHDRVIISLARQVGACVTLTDADVRRTRGFRHGRAKAHLDVWTQAIRHAARTPAKEYPPKRAPRDPHRIPPPRNWERHHPEAARRWQAVRPAVNELAESAHIDPANLIAPDAVRQVCWRPPWDLSPIGVDAFLADLGARQWQRDLVAGRVSRVLRSAR</sequence>
<dbReference type="GO" id="GO:0033890">
    <property type="term" value="F:ribonuclease D activity"/>
    <property type="evidence" value="ECO:0007669"/>
    <property type="project" value="UniProtKB-EC"/>
</dbReference>
<dbReference type="InterPro" id="IPR012337">
    <property type="entry name" value="RNaseH-like_sf"/>
</dbReference>